<organism evidence="1">
    <name type="scientific">Ixodes ricinus</name>
    <name type="common">Common tick</name>
    <name type="synonym">Acarus ricinus</name>
    <dbReference type="NCBI Taxonomy" id="34613"/>
    <lineage>
        <taxon>Eukaryota</taxon>
        <taxon>Metazoa</taxon>
        <taxon>Ecdysozoa</taxon>
        <taxon>Arthropoda</taxon>
        <taxon>Chelicerata</taxon>
        <taxon>Arachnida</taxon>
        <taxon>Acari</taxon>
        <taxon>Parasitiformes</taxon>
        <taxon>Ixodida</taxon>
        <taxon>Ixodoidea</taxon>
        <taxon>Ixodidae</taxon>
        <taxon>Ixodinae</taxon>
        <taxon>Ixodes</taxon>
    </lineage>
</organism>
<sequence>MATLLAALPVGLSVPSPSLSLGSSLPQCAADLTSCSYPSLLSLNNMVYFAGWLVTRFVEFHTCLNVTQQCELQIKNATFSDESQVLFYLSVKGTAEGDFGSLSVHSPCFVSFVQACEEVFVASVVDSLVLKEGVGKALCITLHEKVEKLLTLCSEDVYNDLFALFARVRLHWFARKKNSELLDAAVRRKTKQQVQRLCR</sequence>
<dbReference type="EMBL" id="GANP01015369">
    <property type="protein sequence ID" value="JAB69099.1"/>
    <property type="molecule type" value="mRNA"/>
</dbReference>
<name>V5GXW7_IXORI</name>
<protein>
    <submittedName>
        <fullName evidence="1">Putative secreted protein</fullName>
    </submittedName>
</protein>
<evidence type="ECO:0000313" key="1">
    <source>
        <dbReference type="EMBL" id="JAB69099.1"/>
    </source>
</evidence>
<proteinExistence type="evidence at transcript level"/>
<accession>V5GXW7</accession>
<reference evidence="1" key="1">
    <citation type="journal article" date="2015" name="Sci. Rep.">
        <title>Tissue- and time-dependent transcription in Ixodes ricinus salivary glands and midguts when blood feeding on the vertebrate host.</title>
        <authorList>
            <person name="Kotsyfakis M."/>
            <person name="Schwarz A."/>
            <person name="Erhart J."/>
            <person name="Ribeiro J.M."/>
        </authorList>
    </citation>
    <scope>NUCLEOTIDE SEQUENCE</scope>
    <source>
        <tissue evidence="1">Salivary gland and midgut</tissue>
    </source>
</reference>
<dbReference type="AlphaFoldDB" id="V5GXW7"/>